<evidence type="ECO:0000313" key="2">
    <source>
        <dbReference type="EMBL" id="KLO13477.1"/>
    </source>
</evidence>
<organism evidence="2 3">
    <name type="scientific">Schizopora paradoxa</name>
    <dbReference type="NCBI Taxonomy" id="27342"/>
    <lineage>
        <taxon>Eukaryota</taxon>
        <taxon>Fungi</taxon>
        <taxon>Dikarya</taxon>
        <taxon>Basidiomycota</taxon>
        <taxon>Agaricomycotina</taxon>
        <taxon>Agaricomycetes</taxon>
        <taxon>Hymenochaetales</taxon>
        <taxon>Schizoporaceae</taxon>
        <taxon>Schizopora</taxon>
    </lineage>
</organism>
<feature type="compositionally biased region" description="Basic and acidic residues" evidence="1">
    <location>
        <begin position="272"/>
        <end position="317"/>
    </location>
</feature>
<feature type="region of interest" description="Disordered" evidence="1">
    <location>
        <begin position="248"/>
        <end position="317"/>
    </location>
</feature>
<evidence type="ECO:0000256" key="1">
    <source>
        <dbReference type="SAM" id="MobiDB-lite"/>
    </source>
</evidence>
<protein>
    <submittedName>
        <fullName evidence="2">Uncharacterized protein</fullName>
    </submittedName>
</protein>
<proteinExistence type="predicted"/>
<dbReference type="EMBL" id="KQ085959">
    <property type="protein sequence ID" value="KLO13477.1"/>
    <property type="molecule type" value="Genomic_DNA"/>
</dbReference>
<sequence length="398" mass="44895">MERVSRRSSDGSINSNGRDGKQKSILPQMIPSPPSVLVRAATGLNASIRAPQQHSMVKALQSHGVNPALSKELARSINAVSRNVKLAVSSFDTVRRIISDPSLKLESCLQVPNKVDNQLVKLQGEWSQIQVDFMEILKMSSKVAMSAATMIEDFVRNIMPFLLDDSDIRAKQAELKVYRLSIEKGGDVAFTFVGNLKDICRRVGDFKYLWSDHTKGAYLSLESQVKDLESTIREIETSTTKAKRILKELKTSQAVKPPPQSRVRSGPSRPPSQKDLKEEIKNKTQDMKEATDKIKESERATEKHLESEKQVSHHTDSIAARTDDLASIWNLIFDDINCIESHIEIMENGESERPQLFKQRLMDLNAQYCDFRDVLRIYSYATTGTPRPKKKLFGFIGF</sequence>
<accession>A0A0H2RPI4</accession>
<reference evidence="2 3" key="1">
    <citation type="submission" date="2015-04" db="EMBL/GenBank/DDBJ databases">
        <title>Complete genome sequence of Schizopora paradoxa KUC8140, a cosmopolitan wood degrader in East Asia.</title>
        <authorList>
            <consortium name="DOE Joint Genome Institute"/>
            <person name="Min B."/>
            <person name="Park H."/>
            <person name="Jang Y."/>
            <person name="Kim J.-J."/>
            <person name="Kim K.H."/>
            <person name="Pangilinan J."/>
            <person name="Lipzen A."/>
            <person name="Riley R."/>
            <person name="Grigoriev I.V."/>
            <person name="Spatafora J.W."/>
            <person name="Choi I.-G."/>
        </authorList>
    </citation>
    <scope>NUCLEOTIDE SEQUENCE [LARGE SCALE GENOMIC DNA]</scope>
    <source>
        <strain evidence="2 3">KUC8140</strain>
    </source>
</reference>
<dbReference type="AlphaFoldDB" id="A0A0H2RPI4"/>
<gene>
    <name evidence="2" type="ORF">SCHPADRAFT_940391</name>
</gene>
<name>A0A0H2RPI4_9AGAM</name>
<feature type="region of interest" description="Disordered" evidence="1">
    <location>
        <begin position="1"/>
        <end position="31"/>
    </location>
</feature>
<dbReference type="Proteomes" id="UP000053477">
    <property type="component" value="Unassembled WGS sequence"/>
</dbReference>
<evidence type="ECO:0000313" key="3">
    <source>
        <dbReference type="Proteomes" id="UP000053477"/>
    </source>
</evidence>
<dbReference type="InParanoid" id="A0A0H2RPI4"/>
<keyword evidence="3" id="KW-1185">Reference proteome</keyword>